<dbReference type="Gene3D" id="3.50.50.100">
    <property type="match status" value="1"/>
</dbReference>
<reference evidence="12 13" key="1">
    <citation type="journal article" date="2018" name="Nat. Biotechnol.">
        <title>A standardized bacterial taxonomy based on genome phylogeny substantially revises the tree of life.</title>
        <authorList>
            <person name="Parks D.H."/>
            <person name="Chuvochina M."/>
            <person name="Waite D.W."/>
            <person name="Rinke C."/>
            <person name="Skarshewski A."/>
            <person name="Chaumeil P.A."/>
            <person name="Hugenholtz P."/>
        </authorList>
    </citation>
    <scope>NUCLEOTIDE SEQUENCE [LARGE SCALE GENOMIC DNA]</scope>
    <source>
        <strain evidence="12">UBA8672</strain>
    </source>
</reference>
<feature type="transmembrane region" description="Helical" evidence="9">
    <location>
        <begin position="361"/>
        <end position="380"/>
    </location>
</feature>
<dbReference type="AlphaFoldDB" id="A0A3D5Q8L4"/>
<keyword evidence="9" id="KW-0812">Transmembrane</keyword>
<keyword evidence="9" id="KW-1133">Transmembrane helix</keyword>
<dbReference type="Pfam" id="PF07992">
    <property type="entry name" value="Pyr_redox_2"/>
    <property type="match status" value="1"/>
</dbReference>
<dbReference type="EC" id="1.6.5.9" evidence="2"/>
<evidence type="ECO:0000256" key="4">
    <source>
        <dbReference type="ARBA" id="ARBA00022827"/>
    </source>
</evidence>
<dbReference type="PANTHER" id="PTHR43706:SF47">
    <property type="entry name" value="EXTERNAL NADH-UBIQUINONE OXIDOREDUCTASE 1, MITOCHONDRIAL-RELATED"/>
    <property type="match status" value="1"/>
</dbReference>
<dbReference type="PANTHER" id="PTHR43706">
    <property type="entry name" value="NADH DEHYDROGENASE"/>
    <property type="match status" value="1"/>
</dbReference>
<comment type="similarity">
    <text evidence="1">Belongs to the NADH dehydrogenase family.</text>
</comment>
<keyword evidence="5" id="KW-0809">Transit peptide</keyword>
<keyword evidence="4" id="KW-0274">FAD</keyword>
<sequence length="410" mass="46114">MKQIVIIGAGFGGLNAAKILAGNKDFNITILDKENHHLFKPLLYQVASAGLNESDIAYPIRSIFAKYKNVKVFKENVVDIDGESKKVITDSKIHQYDYLIIACGAVENYFKNTNWVNFAPPLQKLSHAQHLRNKILNAFEMAEKSEDEEEKKKHLTFVIVGGGPTGVELAGAIGEITRITLTKEFRNIDPSLSRIILIEANNTILRSFDKKLIKKALRDLESLGVQVWTNSRVTDISGDYINIANETIKTSTIMWAAGTMANSLAEKINCDKDQMGKILVENDLSLNQFPDVYAVGDIVHFEQNGRVLPGLAPVAMQQGKYAAKVILKREAGKPYKPFKYRDKGQLATIGRSKAIAEIKRFKVSGTLAWITWLFVHILYLTGFKNRMLVMLQWAWSYFTFKKGARIIIDK</sequence>
<gene>
    <name evidence="12" type="ORF">DHM44_00690</name>
</gene>
<evidence type="ECO:0000256" key="7">
    <source>
        <dbReference type="ARBA" id="ARBA00023027"/>
    </source>
</evidence>
<keyword evidence="3" id="KW-0285">Flavoprotein</keyword>
<evidence type="ECO:0000256" key="9">
    <source>
        <dbReference type="SAM" id="Phobius"/>
    </source>
</evidence>
<dbReference type="Proteomes" id="UP000262325">
    <property type="component" value="Unassembled WGS sequence"/>
</dbReference>
<dbReference type="GO" id="GO:0050136">
    <property type="term" value="F:NADH dehydrogenase (quinone) (non-electrogenic) activity"/>
    <property type="evidence" value="ECO:0007669"/>
    <property type="project" value="UniProtKB-EC"/>
</dbReference>
<keyword evidence="7" id="KW-0520">NAD</keyword>
<protein>
    <recommendedName>
        <fullName evidence="2">NADH:ubiquinone reductase (non-electrogenic)</fullName>
        <ecNumber evidence="2">1.6.5.9</ecNumber>
    </recommendedName>
</protein>
<dbReference type="EMBL" id="DPPF01000014">
    <property type="protein sequence ID" value="HCW92181.1"/>
    <property type="molecule type" value="Genomic_DNA"/>
</dbReference>
<dbReference type="Pfam" id="PF22366">
    <property type="entry name" value="NDH2_C"/>
    <property type="match status" value="1"/>
</dbReference>
<evidence type="ECO:0000259" key="10">
    <source>
        <dbReference type="Pfam" id="PF07992"/>
    </source>
</evidence>
<comment type="catalytic activity">
    <reaction evidence="8">
        <text>a quinone + NADH + H(+) = a quinol + NAD(+)</text>
        <dbReference type="Rhea" id="RHEA:46160"/>
        <dbReference type="ChEBI" id="CHEBI:15378"/>
        <dbReference type="ChEBI" id="CHEBI:24646"/>
        <dbReference type="ChEBI" id="CHEBI:57540"/>
        <dbReference type="ChEBI" id="CHEBI:57945"/>
        <dbReference type="ChEBI" id="CHEBI:132124"/>
        <dbReference type="EC" id="1.6.5.9"/>
    </reaction>
</comment>
<proteinExistence type="inferred from homology"/>
<feature type="domain" description="FAD/NAD(P)-binding" evidence="10">
    <location>
        <begin position="3"/>
        <end position="319"/>
    </location>
</feature>
<evidence type="ECO:0000256" key="3">
    <source>
        <dbReference type="ARBA" id="ARBA00022630"/>
    </source>
</evidence>
<dbReference type="InterPro" id="IPR045024">
    <property type="entry name" value="NDH-2"/>
</dbReference>
<dbReference type="InterPro" id="IPR023753">
    <property type="entry name" value="FAD/NAD-binding_dom"/>
</dbReference>
<evidence type="ECO:0000256" key="6">
    <source>
        <dbReference type="ARBA" id="ARBA00023002"/>
    </source>
</evidence>
<evidence type="ECO:0000259" key="11">
    <source>
        <dbReference type="Pfam" id="PF22366"/>
    </source>
</evidence>
<evidence type="ECO:0000313" key="13">
    <source>
        <dbReference type="Proteomes" id="UP000262325"/>
    </source>
</evidence>
<accession>A0A3D5Q8L4</accession>
<dbReference type="PRINTS" id="PR00411">
    <property type="entry name" value="PNDRDTASEI"/>
</dbReference>
<comment type="caution">
    <text evidence="12">The sequence shown here is derived from an EMBL/GenBank/DDBJ whole genome shotgun (WGS) entry which is preliminary data.</text>
</comment>
<evidence type="ECO:0000256" key="2">
    <source>
        <dbReference type="ARBA" id="ARBA00012637"/>
    </source>
</evidence>
<dbReference type="InterPro" id="IPR054585">
    <property type="entry name" value="NDH2-like_C"/>
</dbReference>
<evidence type="ECO:0000256" key="5">
    <source>
        <dbReference type="ARBA" id="ARBA00022946"/>
    </source>
</evidence>
<dbReference type="InterPro" id="IPR036188">
    <property type="entry name" value="FAD/NAD-bd_sf"/>
</dbReference>
<name>A0A3D5Q8L4_FLESI</name>
<evidence type="ECO:0000256" key="1">
    <source>
        <dbReference type="ARBA" id="ARBA00005272"/>
    </source>
</evidence>
<dbReference type="PRINTS" id="PR00368">
    <property type="entry name" value="FADPNR"/>
</dbReference>
<keyword evidence="9" id="KW-0472">Membrane</keyword>
<dbReference type="SUPFAM" id="SSF51905">
    <property type="entry name" value="FAD/NAD(P)-binding domain"/>
    <property type="match status" value="1"/>
</dbReference>
<organism evidence="12 13">
    <name type="scientific">Flexistipes sinusarabici</name>
    <dbReference type="NCBI Taxonomy" id="2352"/>
    <lineage>
        <taxon>Bacteria</taxon>
        <taxon>Pseudomonadati</taxon>
        <taxon>Deferribacterota</taxon>
        <taxon>Deferribacteres</taxon>
        <taxon>Deferribacterales</taxon>
        <taxon>Flexistipitaceae</taxon>
        <taxon>Flexistipes</taxon>
    </lineage>
</organism>
<feature type="domain" description="External alternative NADH-ubiquinone oxidoreductase-like C-terminal" evidence="11">
    <location>
        <begin position="343"/>
        <end position="398"/>
    </location>
</feature>
<keyword evidence="6" id="KW-0560">Oxidoreductase</keyword>
<evidence type="ECO:0000313" key="12">
    <source>
        <dbReference type="EMBL" id="HCW92181.1"/>
    </source>
</evidence>
<evidence type="ECO:0000256" key="8">
    <source>
        <dbReference type="ARBA" id="ARBA00047599"/>
    </source>
</evidence>